<dbReference type="InterPro" id="IPR035903">
    <property type="entry name" value="HesB-like_dom_sf"/>
</dbReference>
<dbReference type="PANTHER" id="PTHR10072">
    <property type="entry name" value="IRON-SULFUR CLUSTER ASSEMBLY PROTEIN"/>
    <property type="match status" value="1"/>
</dbReference>
<dbReference type="PROSITE" id="PS01152">
    <property type="entry name" value="HESB"/>
    <property type="match status" value="1"/>
</dbReference>
<dbReference type="SUPFAM" id="SSF89360">
    <property type="entry name" value="HesB-like domain"/>
    <property type="match status" value="1"/>
</dbReference>
<evidence type="ECO:0000259" key="5">
    <source>
        <dbReference type="Pfam" id="PF01521"/>
    </source>
</evidence>
<protein>
    <recommendedName>
        <fullName evidence="3">Iron-sulfur assembly protein 1</fullName>
    </recommendedName>
</protein>
<dbReference type="FunFam" id="2.60.300.12:FF:000001">
    <property type="entry name" value="Iron-binding protein IscA"/>
    <property type="match status" value="1"/>
</dbReference>
<feature type="domain" description="Core" evidence="5">
    <location>
        <begin position="227"/>
        <end position="326"/>
    </location>
</feature>
<dbReference type="InterPro" id="IPR017870">
    <property type="entry name" value="FeS_cluster_insertion_CS"/>
</dbReference>
<dbReference type="EMBL" id="KQ030554">
    <property type="protein sequence ID" value="KJZ72008.1"/>
    <property type="molecule type" value="Genomic_DNA"/>
</dbReference>
<comment type="similarity">
    <text evidence="1">Belongs to the HesB/IscA family.</text>
</comment>
<dbReference type="InterPro" id="IPR016092">
    <property type="entry name" value="ATAP"/>
</dbReference>
<dbReference type="Pfam" id="PF01521">
    <property type="entry name" value="Fe-S_biosyn"/>
    <property type="match status" value="1"/>
</dbReference>
<dbReference type="AlphaFoldDB" id="A0A0F7ZSV2"/>
<dbReference type="InterPro" id="IPR000361">
    <property type="entry name" value="ATAP_core_dom"/>
</dbReference>
<gene>
    <name evidence="6" type="ORF">HIM_08569</name>
</gene>
<feature type="region of interest" description="Disordered" evidence="4">
    <location>
        <begin position="34"/>
        <end position="72"/>
    </location>
</feature>
<dbReference type="NCBIfam" id="TIGR00049">
    <property type="entry name" value="iron-sulfur cluster assembly accessory protein"/>
    <property type="match status" value="1"/>
</dbReference>
<evidence type="ECO:0000256" key="2">
    <source>
        <dbReference type="ARBA" id="ARBA00054873"/>
    </source>
</evidence>
<dbReference type="PANTHER" id="PTHR10072:SF41">
    <property type="entry name" value="IRON-SULFUR CLUSTER ASSEMBLY 1 HOMOLOG, MITOCHONDRIAL"/>
    <property type="match status" value="1"/>
</dbReference>
<evidence type="ECO:0000313" key="6">
    <source>
        <dbReference type="EMBL" id="KJZ72008.1"/>
    </source>
</evidence>
<comment type="function">
    <text evidence="2">Involved in the assembly of mitochondrial and cytoplasmic iron-sulfur proteins. Probably involved in the binding of an intermediate of Fe/S cluster assembly.</text>
</comment>
<accession>A0A0F7ZSV2</accession>
<dbReference type="OrthoDB" id="333486at2759"/>
<keyword evidence="7" id="KW-1185">Reference proteome</keyword>
<dbReference type="GO" id="GO:0016226">
    <property type="term" value="P:iron-sulfur cluster assembly"/>
    <property type="evidence" value="ECO:0007669"/>
    <property type="project" value="InterPro"/>
</dbReference>
<proteinExistence type="inferred from homology"/>
<name>A0A0F7ZSV2_9HYPO</name>
<dbReference type="InterPro" id="IPR050322">
    <property type="entry name" value="Fe-S_cluster_asmbl/transfer"/>
</dbReference>
<evidence type="ECO:0000313" key="7">
    <source>
        <dbReference type="Proteomes" id="UP000054481"/>
    </source>
</evidence>
<feature type="compositionally biased region" description="Basic residues" evidence="4">
    <location>
        <begin position="212"/>
        <end position="223"/>
    </location>
</feature>
<feature type="compositionally biased region" description="Low complexity" evidence="4">
    <location>
        <begin position="182"/>
        <end position="209"/>
    </location>
</feature>
<evidence type="ECO:0000256" key="1">
    <source>
        <dbReference type="ARBA" id="ARBA00006718"/>
    </source>
</evidence>
<reference evidence="6 7" key="1">
    <citation type="journal article" date="2014" name="Genome Biol. Evol.">
        <title>Comparative genomics and transcriptomics analyses reveal divergent lifestyle features of nematode endoparasitic fungus Hirsutella minnesotensis.</title>
        <authorList>
            <person name="Lai Y."/>
            <person name="Liu K."/>
            <person name="Zhang X."/>
            <person name="Zhang X."/>
            <person name="Li K."/>
            <person name="Wang N."/>
            <person name="Shu C."/>
            <person name="Wu Y."/>
            <person name="Wang C."/>
            <person name="Bushley K.E."/>
            <person name="Xiang M."/>
            <person name="Liu X."/>
        </authorList>
    </citation>
    <scope>NUCLEOTIDE SEQUENCE [LARGE SCALE GENOMIC DNA]</scope>
    <source>
        <strain evidence="6 7">3608</strain>
    </source>
</reference>
<dbReference type="GO" id="GO:0051537">
    <property type="term" value="F:2 iron, 2 sulfur cluster binding"/>
    <property type="evidence" value="ECO:0007669"/>
    <property type="project" value="TreeGrafter"/>
</dbReference>
<dbReference type="Proteomes" id="UP000054481">
    <property type="component" value="Unassembled WGS sequence"/>
</dbReference>
<sequence length="330" mass="35775">MPKTNVEMPRIKGETAVGALGAWLTNSRHLVGSGDAGVAHSGHPTPGGPIFQRSKPDSRIPPTYCTSSPNNAPSVLSPWPDRSQQTSFPETSHAAQRVCALHDCKMNAFSLLARAAVRRHACRPSLMTLPTPRVAAAAYHSYSLPTSAPRGADLPETPIAQPEPLPRVHETRPPHTPPQQPAPQQTPATQQSPTQAAAPQTATDGAQTAKTRPARPRTKLRARKAAMKLTPSAVEQLRILLDQPEPKFIKVGVRNRGCSGLAYHLEYVDKPGAFDETVEQDGVKVLIDSKALFSIIGSEMDWAEDKLNQRFIFKNPNIKEQCGCGESFMV</sequence>
<dbReference type="Gene3D" id="2.60.300.12">
    <property type="entry name" value="HesB-like domain"/>
    <property type="match status" value="1"/>
</dbReference>
<organism evidence="6 7">
    <name type="scientific">Hirsutella minnesotensis 3608</name>
    <dbReference type="NCBI Taxonomy" id="1043627"/>
    <lineage>
        <taxon>Eukaryota</taxon>
        <taxon>Fungi</taxon>
        <taxon>Dikarya</taxon>
        <taxon>Ascomycota</taxon>
        <taxon>Pezizomycotina</taxon>
        <taxon>Sordariomycetes</taxon>
        <taxon>Hypocreomycetidae</taxon>
        <taxon>Hypocreales</taxon>
        <taxon>Ophiocordycipitaceae</taxon>
        <taxon>Hirsutella</taxon>
    </lineage>
</organism>
<feature type="region of interest" description="Disordered" evidence="4">
    <location>
        <begin position="147"/>
        <end position="223"/>
    </location>
</feature>
<evidence type="ECO:0000256" key="3">
    <source>
        <dbReference type="ARBA" id="ARBA00071673"/>
    </source>
</evidence>
<dbReference type="GO" id="GO:0005739">
    <property type="term" value="C:mitochondrion"/>
    <property type="evidence" value="ECO:0007669"/>
    <property type="project" value="TreeGrafter"/>
</dbReference>
<evidence type="ECO:0000256" key="4">
    <source>
        <dbReference type="SAM" id="MobiDB-lite"/>
    </source>
</evidence>